<dbReference type="Proteomes" id="UP000828390">
    <property type="component" value="Unassembled WGS sequence"/>
</dbReference>
<evidence type="ECO:0000313" key="2">
    <source>
        <dbReference type="Proteomes" id="UP000828390"/>
    </source>
</evidence>
<dbReference type="EMBL" id="JAIWYP010000009">
    <property type="protein sequence ID" value="KAH3778609.1"/>
    <property type="molecule type" value="Genomic_DNA"/>
</dbReference>
<dbReference type="AlphaFoldDB" id="A0A9D4IMT2"/>
<name>A0A9D4IMT2_DREPO</name>
<protein>
    <submittedName>
        <fullName evidence="1">Uncharacterized protein</fullName>
    </submittedName>
</protein>
<proteinExistence type="predicted"/>
<comment type="caution">
    <text evidence="1">The sequence shown here is derived from an EMBL/GenBank/DDBJ whole genome shotgun (WGS) entry which is preliminary data.</text>
</comment>
<organism evidence="1 2">
    <name type="scientific">Dreissena polymorpha</name>
    <name type="common">Zebra mussel</name>
    <name type="synonym">Mytilus polymorpha</name>
    <dbReference type="NCBI Taxonomy" id="45954"/>
    <lineage>
        <taxon>Eukaryota</taxon>
        <taxon>Metazoa</taxon>
        <taxon>Spiralia</taxon>
        <taxon>Lophotrochozoa</taxon>
        <taxon>Mollusca</taxon>
        <taxon>Bivalvia</taxon>
        <taxon>Autobranchia</taxon>
        <taxon>Heteroconchia</taxon>
        <taxon>Euheterodonta</taxon>
        <taxon>Imparidentia</taxon>
        <taxon>Neoheterodontei</taxon>
        <taxon>Myida</taxon>
        <taxon>Dreissenoidea</taxon>
        <taxon>Dreissenidae</taxon>
        <taxon>Dreissena</taxon>
    </lineage>
</organism>
<sequence length="57" mass="6724">MQANTFPKTLRTKMPLKLFQAPRSTLFSKGDYCGSLHLLCYFAFLQPQKQKIMQWLK</sequence>
<reference evidence="1" key="1">
    <citation type="journal article" date="2019" name="bioRxiv">
        <title>The Genome of the Zebra Mussel, Dreissena polymorpha: A Resource for Invasive Species Research.</title>
        <authorList>
            <person name="McCartney M.A."/>
            <person name="Auch B."/>
            <person name="Kono T."/>
            <person name="Mallez S."/>
            <person name="Zhang Y."/>
            <person name="Obille A."/>
            <person name="Becker A."/>
            <person name="Abrahante J.E."/>
            <person name="Garbe J."/>
            <person name="Badalamenti J.P."/>
            <person name="Herman A."/>
            <person name="Mangelson H."/>
            <person name="Liachko I."/>
            <person name="Sullivan S."/>
            <person name="Sone E.D."/>
            <person name="Koren S."/>
            <person name="Silverstein K.A.T."/>
            <person name="Beckman K.B."/>
            <person name="Gohl D.M."/>
        </authorList>
    </citation>
    <scope>NUCLEOTIDE SEQUENCE</scope>
    <source>
        <strain evidence="1">Duluth1</strain>
        <tissue evidence="1">Whole animal</tissue>
    </source>
</reference>
<gene>
    <name evidence="1" type="ORF">DPMN_180078</name>
</gene>
<evidence type="ECO:0000313" key="1">
    <source>
        <dbReference type="EMBL" id="KAH3778609.1"/>
    </source>
</evidence>
<reference evidence="1" key="2">
    <citation type="submission" date="2020-11" db="EMBL/GenBank/DDBJ databases">
        <authorList>
            <person name="McCartney M.A."/>
            <person name="Auch B."/>
            <person name="Kono T."/>
            <person name="Mallez S."/>
            <person name="Becker A."/>
            <person name="Gohl D.M."/>
            <person name="Silverstein K.A.T."/>
            <person name="Koren S."/>
            <person name="Bechman K.B."/>
            <person name="Herman A."/>
            <person name="Abrahante J.E."/>
            <person name="Garbe J."/>
        </authorList>
    </citation>
    <scope>NUCLEOTIDE SEQUENCE</scope>
    <source>
        <strain evidence="1">Duluth1</strain>
        <tissue evidence="1">Whole animal</tissue>
    </source>
</reference>
<keyword evidence="2" id="KW-1185">Reference proteome</keyword>
<accession>A0A9D4IMT2</accession>